<dbReference type="RefSeq" id="WP_091847331.1">
    <property type="nucleotide sequence ID" value="NZ_FMBL01000001.1"/>
</dbReference>
<evidence type="ECO:0000313" key="2">
    <source>
        <dbReference type="EMBL" id="SCC78964.1"/>
    </source>
</evidence>
<keyword evidence="3" id="KW-1185">Reference proteome</keyword>
<evidence type="ECO:0000313" key="3">
    <source>
        <dbReference type="Proteomes" id="UP000242610"/>
    </source>
</evidence>
<dbReference type="Pfam" id="PF14512">
    <property type="entry name" value="TM1586_NiRdase"/>
    <property type="match status" value="1"/>
</dbReference>
<dbReference type="Proteomes" id="UP000242610">
    <property type="component" value="Unassembled WGS sequence"/>
</dbReference>
<dbReference type="EMBL" id="FMBL01000001">
    <property type="protein sequence ID" value="SCC78964.1"/>
    <property type="molecule type" value="Genomic_DNA"/>
</dbReference>
<dbReference type="Gene3D" id="3.40.109.10">
    <property type="entry name" value="NADH Oxidase"/>
    <property type="match status" value="1"/>
</dbReference>
<dbReference type="STRING" id="1505727.GA0061077_0510"/>
<gene>
    <name evidence="2" type="ORF">GA0061077_0510</name>
</gene>
<dbReference type="SUPFAM" id="SSF55469">
    <property type="entry name" value="FMN-dependent nitroreductase-like"/>
    <property type="match status" value="1"/>
</dbReference>
<sequence>MKLSEATRVRHAVRRYTEEPIAQNVADELEEIILQCNTDGGLHMELKLNDPAAFDDYSTAYGVYKNARNLVIIVSDGTPDTDERCGYYGAQVLLKATQLGLDTAWIRQVDQPLAKGESESDEPLRFAIVLGYGVGHGHPHRSRDYDQVASVPEGMSAPDWFRNGVEVALLAPTSLGQQSFTFVLQSDGRTVEAKPGPSTCGYTDLGIAKYHFEIGAGPEAGFGWA</sequence>
<evidence type="ECO:0000259" key="1">
    <source>
        <dbReference type="Pfam" id="PF14512"/>
    </source>
</evidence>
<organism evidence="2 3">
    <name type="scientific">Bifidobacterium commune</name>
    <dbReference type="NCBI Taxonomy" id="1505727"/>
    <lineage>
        <taxon>Bacteria</taxon>
        <taxon>Bacillati</taxon>
        <taxon>Actinomycetota</taxon>
        <taxon>Actinomycetes</taxon>
        <taxon>Bifidobacteriales</taxon>
        <taxon>Bifidobacteriaceae</taxon>
        <taxon>Bifidobacterium</taxon>
    </lineage>
</organism>
<protein>
    <recommendedName>
        <fullName evidence="1">Putative nitroreductase TM1586 domain-containing protein</fullName>
    </recommendedName>
</protein>
<dbReference type="InterPro" id="IPR000415">
    <property type="entry name" value="Nitroreductase-like"/>
</dbReference>
<dbReference type="OrthoDB" id="9814075at2"/>
<name>A0A1C4H1W2_9BIFI</name>
<dbReference type="GO" id="GO:0016491">
    <property type="term" value="F:oxidoreductase activity"/>
    <property type="evidence" value="ECO:0007669"/>
    <property type="project" value="InterPro"/>
</dbReference>
<feature type="domain" description="Putative nitroreductase TM1586" evidence="1">
    <location>
        <begin position="3"/>
        <end position="216"/>
    </location>
</feature>
<dbReference type="AlphaFoldDB" id="A0A1C4H1W2"/>
<proteinExistence type="predicted"/>
<dbReference type="InterPro" id="IPR029478">
    <property type="entry name" value="TM1586_NiRdase"/>
</dbReference>
<reference evidence="3" key="1">
    <citation type="submission" date="2016-08" db="EMBL/GenBank/DDBJ databases">
        <authorList>
            <person name="Varghese N."/>
            <person name="Submissions Spin"/>
        </authorList>
    </citation>
    <scope>NUCLEOTIDE SEQUENCE [LARGE SCALE GENOMIC DNA]</scope>
    <source>
        <strain evidence="3">R-52791</strain>
    </source>
</reference>
<accession>A0A1C4H1W2</accession>